<dbReference type="InterPro" id="IPR011527">
    <property type="entry name" value="ABC1_TM_dom"/>
</dbReference>
<dbReference type="PANTHER" id="PTHR43394">
    <property type="entry name" value="ATP-DEPENDENT PERMEASE MDL1, MITOCHONDRIAL"/>
    <property type="match status" value="1"/>
</dbReference>
<dbReference type="FunFam" id="3.40.50.300:FF:000218">
    <property type="entry name" value="Multidrug ABC transporter ATP-binding protein"/>
    <property type="match status" value="1"/>
</dbReference>
<dbReference type="InterPro" id="IPR003439">
    <property type="entry name" value="ABC_transporter-like_ATP-bd"/>
</dbReference>
<keyword evidence="5 7" id="KW-1133">Transmembrane helix</keyword>
<comment type="caution">
    <text evidence="10">The sequence shown here is derived from an EMBL/GenBank/DDBJ whole genome shotgun (WGS) entry which is preliminary data.</text>
</comment>
<dbReference type="PROSITE" id="PS50893">
    <property type="entry name" value="ABC_TRANSPORTER_2"/>
    <property type="match status" value="1"/>
</dbReference>
<evidence type="ECO:0000256" key="7">
    <source>
        <dbReference type="SAM" id="Phobius"/>
    </source>
</evidence>
<feature type="transmembrane region" description="Helical" evidence="7">
    <location>
        <begin position="16"/>
        <end position="40"/>
    </location>
</feature>
<feature type="transmembrane region" description="Helical" evidence="7">
    <location>
        <begin position="283"/>
        <end position="303"/>
    </location>
</feature>
<dbReference type="SMART" id="SM00382">
    <property type="entry name" value="AAA"/>
    <property type="match status" value="1"/>
</dbReference>
<dbReference type="Gene3D" id="3.40.50.300">
    <property type="entry name" value="P-loop containing nucleotide triphosphate hydrolases"/>
    <property type="match status" value="1"/>
</dbReference>
<dbReference type="SUPFAM" id="SSF90123">
    <property type="entry name" value="ABC transporter transmembrane region"/>
    <property type="match status" value="1"/>
</dbReference>
<evidence type="ECO:0000259" key="9">
    <source>
        <dbReference type="PROSITE" id="PS50929"/>
    </source>
</evidence>
<dbReference type="PANTHER" id="PTHR43394:SF1">
    <property type="entry name" value="ATP-BINDING CASSETTE SUB-FAMILY B MEMBER 10, MITOCHONDRIAL"/>
    <property type="match status" value="1"/>
</dbReference>
<dbReference type="InterPro" id="IPR039421">
    <property type="entry name" value="Type_1_exporter"/>
</dbReference>
<reference evidence="10 11" key="1">
    <citation type="submission" date="2014-04" db="EMBL/GenBank/DDBJ databases">
        <title>The Genome Sequence of Thermoanaerobaculum aquaticum MP-01, The First Cultivated Group 23 Acidobacterium.</title>
        <authorList>
            <person name="Stamps B.W."/>
            <person name="Losey N.A."/>
            <person name="Lawson P.A."/>
            <person name="Stevenson B.S."/>
        </authorList>
    </citation>
    <scope>NUCLEOTIDE SEQUENCE [LARGE SCALE GENOMIC DNA]</scope>
    <source>
        <strain evidence="10 11">MP-01</strain>
    </source>
</reference>
<dbReference type="Pfam" id="PF00664">
    <property type="entry name" value="ABC_membrane"/>
    <property type="match status" value="1"/>
</dbReference>
<dbReference type="InterPro" id="IPR003593">
    <property type="entry name" value="AAA+_ATPase"/>
</dbReference>
<evidence type="ECO:0000256" key="1">
    <source>
        <dbReference type="ARBA" id="ARBA00004651"/>
    </source>
</evidence>
<gene>
    <name evidence="10" type="ORF">EG19_02300</name>
</gene>
<dbReference type="PROSITE" id="PS00211">
    <property type="entry name" value="ABC_TRANSPORTER_1"/>
    <property type="match status" value="1"/>
</dbReference>
<dbReference type="GO" id="GO:0015421">
    <property type="term" value="F:ABC-type oligopeptide transporter activity"/>
    <property type="evidence" value="ECO:0007669"/>
    <property type="project" value="TreeGrafter"/>
</dbReference>
<dbReference type="GO" id="GO:0005886">
    <property type="term" value="C:plasma membrane"/>
    <property type="evidence" value="ECO:0007669"/>
    <property type="project" value="UniProtKB-SubCell"/>
</dbReference>
<organism evidence="10 11">
    <name type="scientific">Thermoanaerobaculum aquaticum</name>
    <dbReference type="NCBI Taxonomy" id="1312852"/>
    <lineage>
        <taxon>Bacteria</taxon>
        <taxon>Pseudomonadati</taxon>
        <taxon>Acidobacteriota</taxon>
        <taxon>Thermoanaerobaculia</taxon>
        <taxon>Thermoanaerobaculales</taxon>
        <taxon>Thermoanaerobaculaceae</taxon>
        <taxon>Thermoanaerobaculum</taxon>
    </lineage>
</organism>
<evidence type="ECO:0008006" key="12">
    <source>
        <dbReference type="Google" id="ProtNLM"/>
    </source>
</evidence>
<dbReference type="Proteomes" id="UP000027284">
    <property type="component" value="Unassembled WGS sequence"/>
</dbReference>
<dbReference type="STRING" id="1312852.EG19_02300"/>
<evidence type="ECO:0000313" key="10">
    <source>
        <dbReference type="EMBL" id="KDA53823.1"/>
    </source>
</evidence>
<dbReference type="RefSeq" id="WP_038048785.1">
    <property type="nucleotide sequence ID" value="NZ_JMFG01000016.1"/>
</dbReference>
<dbReference type="GO" id="GO:0016887">
    <property type="term" value="F:ATP hydrolysis activity"/>
    <property type="evidence" value="ECO:0007669"/>
    <property type="project" value="InterPro"/>
</dbReference>
<evidence type="ECO:0000256" key="4">
    <source>
        <dbReference type="ARBA" id="ARBA00022840"/>
    </source>
</evidence>
<evidence type="ECO:0000313" key="11">
    <source>
        <dbReference type="Proteomes" id="UP000027284"/>
    </source>
</evidence>
<dbReference type="GO" id="GO:0005524">
    <property type="term" value="F:ATP binding"/>
    <property type="evidence" value="ECO:0007669"/>
    <property type="project" value="UniProtKB-KW"/>
</dbReference>
<evidence type="ECO:0000256" key="6">
    <source>
        <dbReference type="ARBA" id="ARBA00023136"/>
    </source>
</evidence>
<feature type="domain" description="ABC transporter" evidence="8">
    <location>
        <begin position="378"/>
        <end position="612"/>
    </location>
</feature>
<sequence length="617" mass="67782">MKVLLRLLRYTRPHMGWAAVAVVGMAGVALATVFLMYLVVPLFDNMLGAGAAQQILGKTVAGQASAAPKKAPNPVVRALQHQFERARDLLSAHLPSDRWSLAVLVLLTVFVKNALTYFGHYAFYRTGLATVKDLRDQLVDALLRQSPAYFQKQPTAVLMSRVTNDVEQITAAISDRFGDLFQDSFTVVGLLVYAFSLNFRFALAALVVAPLLIAPIWHFSRKLRKRSHQSQQRLGEMNTVLDEVFKGHRVVQAFGMERFESARFREATRRHFKANLKARKVQALNAPVMEVLGVAGAMALIGYASHLISRGEMTVGLFTSFLFALYGMYNPIKRLNKLNLAMQMAIAAGERVFAVVDAPVLIADKPGARPFTGLREAIRFEGVSFAYEPEKPVLRDFNLVIPAGKVVALVGPSGAGKSTVAQLLPRFWDVDSGVITADGVDIREFTLASWRAAIGLVTQETVLFNTTIRANIAYGQERVDEERLRACARAAFAEEFILEFPEGYDTVVGEAGVKLSGGQRQRIAVARALYKDPPILILDEATSALDAEAEAVVQKALENLMRGRTTLVIAHRLATVRNADWIAVMDQGKVVEEGTHGELMARGGLYARLAELQGLSE</sequence>
<dbReference type="AlphaFoldDB" id="A0A062XSM2"/>
<comment type="subcellular location">
    <subcellularLocation>
        <location evidence="1">Cell membrane</location>
        <topology evidence="1">Multi-pass membrane protein</topology>
    </subcellularLocation>
</comment>
<evidence type="ECO:0000259" key="8">
    <source>
        <dbReference type="PROSITE" id="PS50893"/>
    </source>
</evidence>
<feature type="transmembrane region" description="Helical" evidence="7">
    <location>
        <begin position="201"/>
        <end position="219"/>
    </location>
</feature>
<dbReference type="Pfam" id="PF00005">
    <property type="entry name" value="ABC_tran"/>
    <property type="match status" value="1"/>
</dbReference>
<dbReference type="InterPro" id="IPR036640">
    <property type="entry name" value="ABC1_TM_sf"/>
</dbReference>
<feature type="transmembrane region" description="Helical" evidence="7">
    <location>
        <begin position="99"/>
        <end position="118"/>
    </location>
</feature>
<feature type="domain" description="ABC transmembrane type-1" evidence="9">
    <location>
        <begin position="19"/>
        <end position="344"/>
    </location>
</feature>
<keyword evidence="2 7" id="KW-0812">Transmembrane</keyword>
<evidence type="ECO:0000256" key="2">
    <source>
        <dbReference type="ARBA" id="ARBA00022692"/>
    </source>
</evidence>
<dbReference type="SUPFAM" id="SSF52540">
    <property type="entry name" value="P-loop containing nucleoside triphosphate hydrolases"/>
    <property type="match status" value="1"/>
</dbReference>
<keyword evidence="6 7" id="KW-0472">Membrane</keyword>
<evidence type="ECO:0000256" key="3">
    <source>
        <dbReference type="ARBA" id="ARBA00022741"/>
    </source>
</evidence>
<dbReference type="InterPro" id="IPR017871">
    <property type="entry name" value="ABC_transporter-like_CS"/>
</dbReference>
<feature type="transmembrane region" description="Helical" evidence="7">
    <location>
        <begin position="315"/>
        <end position="332"/>
    </location>
</feature>
<dbReference type="CDD" id="cd18552">
    <property type="entry name" value="ABC_6TM_MsbA_like"/>
    <property type="match status" value="1"/>
</dbReference>
<keyword evidence="11" id="KW-1185">Reference proteome</keyword>
<dbReference type="OrthoDB" id="9762778at2"/>
<keyword evidence="4" id="KW-0067">ATP-binding</keyword>
<name>A0A062XSM2_9BACT</name>
<accession>A0A062XSM2</accession>
<evidence type="ECO:0000256" key="5">
    <source>
        <dbReference type="ARBA" id="ARBA00022989"/>
    </source>
</evidence>
<protein>
    <recommendedName>
        <fullName evidence="12">ABC transporter ATP-binding protein</fullName>
    </recommendedName>
</protein>
<dbReference type="Gene3D" id="1.20.1560.10">
    <property type="entry name" value="ABC transporter type 1, transmembrane domain"/>
    <property type="match status" value="1"/>
</dbReference>
<dbReference type="EMBL" id="JMFG01000016">
    <property type="protein sequence ID" value="KDA53823.1"/>
    <property type="molecule type" value="Genomic_DNA"/>
</dbReference>
<proteinExistence type="predicted"/>
<dbReference type="PROSITE" id="PS50929">
    <property type="entry name" value="ABC_TM1F"/>
    <property type="match status" value="1"/>
</dbReference>
<dbReference type="InterPro" id="IPR027417">
    <property type="entry name" value="P-loop_NTPase"/>
</dbReference>
<keyword evidence="3" id="KW-0547">Nucleotide-binding</keyword>